<dbReference type="PROSITE" id="PS51747">
    <property type="entry name" value="CYT_DCMP_DEAMINASES_2"/>
    <property type="match status" value="1"/>
</dbReference>
<dbReference type="Pfam" id="PF00383">
    <property type="entry name" value="dCMP_cyt_deam_1"/>
    <property type="match status" value="1"/>
</dbReference>
<proteinExistence type="predicted"/>
<sequence length="161" mass="18017">MSTINERDRYWLQMAADLSLAAIEQNCGGPFAAVVVCENEFVASGQNQVLELNDPTAHAEMQAIRAASHKLQRFDLSDCVIYSSCEPCPMCLSAIYWSRIPKLVYANSGADARAIGFDDVWIAENLCQPLPLQPIQSERIPIESATQAFKLWQQKTDKIMY</sequence>
<dbReference type="PANTHER" id="PTHR11079">
    <property type="entry name" value="CYTOSINE DEAMINASE FAMILY MEMBER"/>
    <property type="match status" value="1"/>
</dbReference>
<evidence type="ECO:0000313" key="4">
    <source>
        <dbReference type="EMBL" id="MBO1928463.1"/>
    </source>
</evidence>
<keyword evidence="5" id="KW-1185">Reference proteome</keyword>
<keyword evidence="1" id="KW-0479">Metal-binding</keyword>
<dbReference type="Proteomes" id="UP000664835">
    <property type="component" value="Unassembled WGS sequence"/>
</dbReference>
<gene>
    <name evidence="4" type="ORF">J3998_12865</name>
</gene>
<name>A0ABS3Q8Q8_9GAMM</name>
<dbReference type="InterPro" id="IPR002125">
    <property type="entry name" value="CMP_dCMP_dom"/>
</dbReference>
<feature type="domain" description="CMP/dCMP-type deaminase" evidence="3">
    <location>
        <begin position="6"/>
        <end position="129"/>
    </location>
</feature>
<evidence type="ECO:0000256" key="2">
    <source>
        <dbReference type="ARBA" id="ARBA00022833"/>
    </source>
</evidence>
<evidence type="ECO:0000313" key="5">
    <source>
        <dbReference type="Proteomes" id="UP000664835"/>
    </source>
</evidence>
<dbReference type="SUPFAM" id="SSF53927">
    <property type="entry name" value="Cytidine deaminase-like"/>
    <property type="match status" value="1"/>
</dbReference>
<dbReference type="EMBL" id="JAGETV010000046">
    <property type="protein sequence ID" value="MBO1928463.1"/>
    <property type="molecule type" value="Genomic_DNA"/>
</dbReference>
<dbReference type="PANTHER" id="PTHR11079:SF161">
    <property type="entry name" value="CMP_DCMP-TYPE DEAMINASE DOMAIN-CONTAINING PROTEIN"/>
    <property type="match status" value="1"/>
</dbReference>
<accession>A0ABS3Q8Q8</accession>
<organism evidence="4 5">
    <name type="scientific">Thiomicrorhabdus marina</name>
    <dbReference type="NCBI Taxonomy" id="2818442"/>
    <lineage>
        <taxon>Bacteria</taxon>
        <taxon>Pseudomonadati</taxon>
        <taxon>Pseudomonadota</taxon>
        <taxon>Gammaproteobacteria</taxon>
        <taxon>Thiotrichales</taxon>
        <taxon>Piscirickettsiaceae</taxon>
        <taxon>Thiomicrorhabdus</taxon>
    </lineage>
</organism>
<dbReference type="RefSeq" id="WP_208151072.1">
    <property type="nucleotide sequence ID" value="NZ_JAGETV010000046.1"/>
</dbReference>
<dbReference type="PROSITE" id="PS00903">
    <property type="entry name" value="CYT_DCMP_DEAMINASES_1"/>
    <property type="match status" value="1"/>
</dbReference>
<protein>
    <submittedName>
        <fullName evidence="4">Nucleoside deaminase</fullName>
    </submittedName>
</protein>
<keyword evidence="2" id="KW-0862">Zinc</keyword>
<reference evidence="4 5" key="1">
    <citation type="submission" date="2021-03" db="EMBL/GenBank/DDBJ databases">
        <title>Thiomicrorhabdus sp.nov.,novel sulfur-oxidizing bacteria isolated from coastal sediment.</title>
        <authorList>
            <person name="Liu X."/>
        </authorList>
    </citation>
    <scope>NUCLEOTIDE SEQUENCE [LARGE SCALE GENOMIC DNA]</scope>
    <source>
        <strain evidence="4 5">6S2-11</strain>
    </source>
</reference>
<evidence type="ECO:0000259" key="3">
    <source>
        <dbReference type="PROSITE" id="PS51747"/>
    </source>
</evidence>
<dbReference type="InterPro" id="IPR016193">
    <property type="entry name" value="Cytidine_deaminase-like"/>
</dbReference>
<evidence type="ECO:0000256" key="1">
    <source>
        <dbReference type="ARBA" id="ARBA00022723"/>
    </source>
</evidence>
<comment type="caution">
    <text evidence="4">The sequence shown here is derived from an EMBL/GenBank/DDBJ whole genome shotgun (WGS) entry which is preliminary data.</text>
</comment>
<dbReference type="CDD" id="cd01285">
    <property type="entry name" value="nucleoside_deaminase"/>
    <property type="match status" value="1"/>
</dbReference>
<dbReference type="Gene3D" id="3.40.140.10">
    <property type="entry name" value="Cytidine Deaminase, domain 2"/>
    <property type="match status" value="1"/>
</dbReference>
<dbReference type="InterPro" id="IPR016192">
    <property type="entry name" value="APOBEC/CMP_deaminase_Zn-bd"/>
</dbReference>